<dbReference type="Proteomes" id="UP000050490">
    <property type="component" value="Unassembled WGS sequence"/>
</dbReference>
<accession>A0A0N8REV6</accession>
<dbReference type="Proteomes" id="UP000272627">
    <property type="component" value="Unassembled WGS sequence"/>
</dbReference>
<organism evidence="1 4">
    <name type="scientific">Pseudomonas amygdali pv. eriobotryae</name>
    <dbReference type="NCBI Taxonomy" id="129137"/>
    <lineage>
        <taxon>Bacteria</taxon>
        <taxon>Pseudomonadati</taxon>
        <taxon>Pseudomonadota</taxon>
        <taxon>Gammaproteobacteria</taxon>
        <taxon>Pseudomonadales</taxon>
        <taxon>Pseudomonadaceae</taxon>
        <taxon>Pseudomonas</taxon>
        <taxon>Pseudomonas amygdali</taxon>
    </lineage>
</organism>
<reference evidence="1 4" key="1">
    <citation type="submission" date="2015-09" db="EMBL/GenBank/DDBJ databases">
        <title>Genome announcement of multiple Pseudomonas syringae strains.</title>
        <authorList>
            <person name="Thakur S."/>
            <person name="Wang P.W."/>
            <person name="Gong Y."/>
            <person name="Weir B.S."/>
            <person name="Guttman D.S."/>
        </authorList>
    </citation>
    <scope>NUCLEOTIDE SEQUENCE [LARGE SCALE GENOMIC DNA]</scope>
    <source>
        <strain evidence="1 4">ICMP4455</strain>
    </source>
</reference>
<evidence type="ECO:0000313" key="2">
    <source>
        <dbReference type="EMBL" id="RMM01112.1"/>
    </source>
</evidence>
<dbReference type="EMBL" id="LJQI01000387">
    <property type="protein sequence ID" value="KPX21455.1"/>
    <property type="molecule type" value="Genomic_DNA"/>
</dbReference>
<comment type="caution">
    <text evidence="1">The sequence shown here is derived from an EMBL/GenBank/DDBJ whole genome shotgun (WGS) entry which is preliminary data.</text>
</comment>
<evidence type="ECO:0000313" key="4">
    <source>
        <dbReference type="Proteomes" id="UP000050490"/>
    </source>
</evidence>
<evidence type="ECO:0000313" key="5">
    <source>
        <dbReference type="Proteomes" id="UP000272627"/>
    </source>
</evidence>
<evidence type="ECO:0000313" key="3">
    <source>
        <dbReference type="EMBL" id="RMO64421.1"/>
    </source>
</evidence>
<reference evidence="5 6" key="2">
    <citation type="submission" date="2018-08" db="EMBL/GenBank/DDBJ databases">
        <title>Recombination of ecologically and evolutionarily significant loci maintains genetic cohesion in the Pseudomonas syringae species complex.</title>
        <authorList>
            <person name="Dillon M."/>
            <person name="Thakur S."/>
            <person name="Almeida R.N.D."/>
            <person name="Weir B.S."/>
            <person name="Guttman D.S."/>
        </authorList>
    </citation>
    <scope>NUCLEOTIDE SEQUENCE [LARGE SCALE GENOMIC DNA]</scope>
    <source>
        <strain evidence="3 6">ICMP 4316</strain>
        <strain evidence="2 5">ICMP 8636</strain>
    </source>
</reference>
<evidence type="ECO:0000313" key="6">
    <source>
        <dbReference type="Proteomes" id="UP000275613"/>
    </source>
</evidence>
<dbReference type="EMBL" id="RBOA01000186">
    <property type="protein sequence ID" value="RMM01112.1"/>
    <property type="molecule type" value="Genomic_DNA"/>
</dbReference>
<dbReference type="PATRIC" id="fig|129137.4.peg.5404"/>
<gene>
    <name evidence="1" type="ORF">ALO70_03707</name>
    <name evidence="3" type="ORF">ALQ39_04077</name>
    <name evidence="2" type="ORF">ALQ86_01372</name>
</gene>
<name>A0A0N8REV6_PSEA0</name>
<protein>
    <submittedName>
        <fullName evidence="1">NAD-dependent epimerase/dehydratase</fullName>
    </submittedName>
</protein>
<dbReference type="AlphaFoldDB" id="A0A0N8REV6"/>
<proteinExistence type="predicted"/>
<dbReference type="EMBL" id="RBPV01000080">
    <property type="protein sequence ID" value="RMO64421.1"/>
    <property type="molecule type" value="Genomic_DNA"/>
</dbReference>
<evidence type="ECO:0000313" key="1">
    <source>
        <dbReference type="EMBL" id="KPX21455.1"/>
    </source>
</evidence>
<sequence>MALHHDARGKDEFFITNDETVMRTPSSELLDKHYPKIERRKEIKGNEVLLSNEKAKRVLGFRPAYSWTAEVSQKK</sequence>
<dbReference type="Proteomes" id="UP000275613">
    <property type="component" value="Unassembled WGS sequence"/>
</dbReference>